<keyword evidence="4" id="KW-1185">Reference proteome</keyword>
<evidence type="ECO:0000313" key="3">
    <source>
        <dbReference type="Proteomes" id="UP000552836"/>
    </source>
</evidence>
<reference evidence="1" key="4">
    <citation type="submission" date="2024-05" db="EMBL/GenBank/DDBJ databases">
        <authorList>
            <person name="Sun Q."/>
            <person name="Zhou Y."/>
        </authorList>
    </citation>
    <scope>NUCLEOTIDE SEQUENCE</scope>
    <source>
        <strain evidence="1">CGMCC 4.5581</strain>
    </source>
</reference>
<organism evidence="2 3">
    <name type="scientific">Modestobacter marinus</name>
    <dbReference type="NCBI Taxonomy" id="477641"/>
    <lineage>
        <taxon>Bacteria</taxon>
        <taxon>Bacillati</taxon>
        <taxon>Actinomycetota</taxon>
        <taxon>Actinomycetes</taxon>
        <taxon>Geodermatophilales</taxon>
        <taxon>Geodermatophilaceae</taxon>
        <taxon>Modestobacter</taxon>
    </lineage>
</organism>
<dbReference type="EMBL" id="BMMI01000007">
    <property type="protein sequence ID" value="GGL76636.1"/>
    <property type="molecule type" value="Genomic_DNA"/>
</dbReference>
<dbReference type="Proteomes" id="UP000648663">
    <property type="component" value="Unassembled WGS sequence"/>
</dbReference>
<name>A0A846LSG0_9ACTN</name>
<comment type="caution">
    <text evidence="2">The sequence shown here is derived from an EMBL/GenBank/DDBJ whole genome shotgun (WGS) entry which is preliminary data.</text>
</comment>
<gene>
    <name evidence="2" type="ORF">FB380_003700</name>
    <name evidence="1" type="ORF">GCM10011589_35880</name>
</gene>
<proteinExistence type="predicted"/>
<dbReference type="Proteomes" id="UP000552836">
    <property type="component" value="Unassembled WGS sequence"/>
</dbReference>
<evidence type="ECO:0000313" key="2">
    <source>
        <dbReference type="EMBL" id="NIH69212.1"/>
    </source>
</evidence>
<reference evidence="4" key="2">
    <citation type="journal article" date="2019" name="Int. J. Syst. Evol. Microbiol.">
        <title>The Global Catalogue of Microorganisms (GCM) 10K type strain sequencing project: providing services to taxonomists for standard genome sequencing and annotation.</title>
        <authorList>
            <consortium name="The Broad Institute Genomics Platform"/>
            <consortium name="The Broad Institute Genome Sequencing Center for Infectious Disease"/>
            <person name="Wu L."/>
            <person name="Ma J."/>
        </authorList>
    </citation>
    <scope>NUCLEOTIDE SEQUENCE [LARGE SCALE GENOMIC DNA]</scope>
    <source>
        <strain evidence="4">CGMCC 4.5581</strain>
    </source>
</reference>
<evidence type="ECO:0000313" key="4">
    <source>
        <dbReference type="Proteomes" id="UP000648663"/>
    </source>
</evidence>
<reference evidence="2 3" key="3">
    <citation type="submission" date="2020-02" db="EMBL/GenBank/DDBJ databases">
        <title>Sequencing the genomes of 1000 actinobacteria strains.</title>
        <authorList>
            <person name="Klenk H.-P."/>
        </authorList>
    </citation>
    <scope>NUCLEOTIDE SEQUENCE [LARGE SCALE GENOMIC DNA]</scope>
    <source>
        <strain evidence="2 3">DSM 45201</strain>
    </source>
</reference>
<evidence type="ECO:0000313" key="1">
    <source>
        <dbReference type="EMBL" id="GGL76636.1"/>
    </source>
</evidence>
<reference evidence="1" key="1">
    <citation type="journal article" date="2014" name="Int. J. Syst. Evol. Microbiol.">
        <title>Complete genome of a new Firmicutes species belonging to the dominant human colonic microbiota ('Ruminococcus bicirculans') reveals two chromosomes and a selective capacity to utilize plant glucans.</title>
        <authorList>
            <consortium name="NISC Comparative Sequencing Program"/>
            <person name="Wegmann U."/>
            <person name="Louis P."/>
            <person name="Goesmann A."/>
            <person name="Henrissat B."/>
            <person name="Duncan S.H."/>
            <person name="Flint H.J."/>
        </authorList>
    </citation>
    <scope>NUCLEOTIDE SEQUENCE</scope>
    <source>
        <strain evidence="1">CGMCC 4.5581</strain>
    </source>
</reference>
<dbReference type="EMBL" id="JAAMPA010000002">
    <property type="protein sequence ID" value="NIH69212.1"/>
    <property type="molecule type" value="Genomic_DNA"/>
</dbReference>
<sequence>MTLETLRWLNAWRNYSVHNDATARQRLATFVPPGTEVDWLTADMAEAVVSRMDDAFTDIGGCIGWRTLPGLHSALLWLAHDEI</sequence>
<accession>A0A846LSG0</accession>
<dbReference type="AlphaFoldDB" id="A0A846LSG0"/>
<dbReference type="RefSeq" id="WP_166756770.1">
    <property type="nucleotide sequence ID" value="NZ_BAABJU010000003.1"/>
</dbReference>
<protein>
    <submittedName>
        <fullName evidence="2">Uncharacterized protein</fullName>
    </submittedName>
</protein>